<accession>A0ABU8H739</accession>
<evidence type="ECO:0000313" key="3">
    <source>
        <dbReference type="Proteomes" id="UP001367771"/>
    </source>
</evidence>
<dbReference type="RefSeq" id="WP_336546075.1">
    <property type="nucleotide sequence ID" value="NZ_JBBBDM010000015.1"/>
</dbReference>
<keyword evidence="1" id="KW-0472">Membrane</keyword>
<organism evidence="2 3">
    <name type="scientific">Sphingomonas kyungheensis</name>
    <dbReference type="NCBI Taxonomy" id="1069987"/>
    <lineage>
        <taxon>Bacteria</taxon>
        <taxon>Pseudomonadati</taxon>
        <taxon>Pseudomonadota</taxon>
        <taxon>Alphaproteobacteria</taxon>
        <taxon>Sphingomonadales</taxon>
        <taxon>Sphingomonadaceae</taxon>
        <taxon>Sphingomonas</taxon>
    </lineage>
</organism>
<keyword evidence="3" id="KW-1185">Reference proteome</keyword>
<reference evidence="2 3" key="1">
    <citation type="journal article" date="2013" name="Int. J. Syst. Evol. Microbiol.">
        <title>Sphingomonas kyungheensis sp. nov., a bacterium with ginsenoside-converting activity isolated from soil of a ginseng field.</title>
        <authorList>
            <person name="Son H.M."/>
            <person name="Yang J.E."/>
            <person name="Park Y."/>
            <person name="Han C.K."/>
            <person name="Kim S.G."/>
            <person name="Kook M."/>
            <person name="Yi T.H."/>
        </authorList>
    </citation>
    <scope>NUCLEOTIDE SEQUENCE [LARGE SCALE GENOMIC DNA]</scope>
    <source>
        <strain evidence="2 3">LMG 26582</strain>
    </source>
</reference>
<dbReference type="Proteomes" id="UP001367771">
    <property type="component" value="Unassembled WGS sequence"/>
</dbReference>
<feature type="transmembrane region" description="Helical" evidence="1">
    <location>
        <begin position="66"/>
        <end position="85"/>
    </location>
</feature>
<keyword evidence="1" id="KW-0812">Transmembrane</keyword>
<evidence type="ECO:0000313" key="2">
    <source>
        <dbReference type="EMBL" id="MEI5688879.1"/>
    </source>
</evidence>
<protein>
    <recommendedName>
        <fullName evidence="4">Metal-dependent hydrolase</fullName>
    </recommendedName>
</protein>
<dbReference type="EMBL" id="JBBBDM010000015">
    <property type="protein sequence ID" value="MEI5688879.1"/>
    <property type="molecule type" value="Genomic_DNA"/>
</dbReference>
<feature type="transmembrane region" description="Helical" evidence="1">
    <location>
        <begin position="133"/>
        <end position="152"/>
    </location>
</feature>
<feature type="transmembrane region" description="Helical" evidence="1">
    <location>
        <begin position="97"/>
        <end position="127"/>
    </location>
</feature>
<gene>
    <name evidence="2" type="ORF">V8201_17435</name>
</gene>
<evidence type="ECO:0000256" key="1">
    <source>
        <dbReference type="SAM" id="Phobius"/>
    </source>
</evidence>
<name>A0ABU8H739_9SPHN</name>
<evidence type="ECO:0008006" key="4">
    <source>
        <dbReference type="Google" id="ProtNLM"/>
    </source>
</evidence>
<keyword evidence="1" id="KW-1133">Transmembrane helix</keyword>
<sequence>MFLLIAILLAFVGGNGPGWLVAIVVTATAAGITLPDLDSRLRLGHRSALLHGILPPALALLDQRTWGIAAGLGFGIGCHLVADLFPGRMRGFATIKLPLWGAIGAGWSYLWIIGNAAGTLLGGLVVLRRIADGRAVAGALAGAGIVGVAYLLRAEGGWRALLMLALLGWLATR</sequence>
<comment type="caution">
    <text evidence="2">The sequence shown here is derived from an EMBL/GenBank/DDBJ whole genome shotgun (WGS) entry which is preliminary data.</text>
</comment>
<proteinExistence type="predicted"/>